<dbReference type="AlphaFoldDB" id="A0A9K3DR89"/>
<reference evidence="3" key="1">
    <citation type="journal article" date="2017" name="Nature">
        <title>The sunflower genome provides insights into oil metabolism, flowering and Asterid evolution.</title>
        <authorList>
            <person name="Badouin H."/>
            <person name="Gouzy J."/>
            <person name="Grassa C.J."/>
            <person name="Murat F."/>
            <person name="Staton S.E."/>
            <person name="Cottret L."/>
            <person name="Lelandais-Briere C."/>
            <person name="Owens G.L."/>
            <person name="Carrere S."/>
            <person name="Mayjonade B."/>
            <person name="Legrand L."/>
            <person name="Gill N."/>
            <person name="Kane N.C."/>
            <person name="Bowers J.E."/>
            <person name="Hubner S."/>
            <person name="Bellec A."/>
            <person name="Berard A."/>
            <person name="Berges H."/>
            <person name="Blanchet N."/>
            <person name="Boniface M.C."/>
            <person name="Brunel D."/>
            <person name="Catrice O."/>
            <person name="Chaidir N."/>
            <person name="Claudel C."/>
            <person name="Donnadieu C."/>
            <person name="Faraut T."/>
            <person name="Fievet G."/>
            <person name="Helmstetter N."/>
            <person name="King M."/>
            <person name="Knapp S.J."/>
            <person name="Lai Z."/>
            <person name="Le Paslier M.C."/>
            <person name="Lippi Y."/>
            <person name="Lorenzon L."/>
            <person name="Mandel J.R."/>
            <person name="Marage G."/>
            <person name="Marchand G."/>
            <person name="Marquand E."/>
            <person name="Bret-Mestries E."/>
            <person name="Morien E."/>
            <person name="Nambeesan S."/>
            <person name="Nguyen T."/>
            <person name="Pegot-Espagnet P."/>
            <person name="Pouilly N."/>
            <person name="Raftis F."/>
            <person name="Sallet E."/>
            <person name="Schiex T."/>
            <person name="Thomas J."/>
            <person name="Vandecasteele C."/>
            <person name="Vares D."/>
            <person name="Vear F."/>
            <person name="Vautrin S."/>
            <person name="Crespi M."/>
            <person name="Mangin B."/>
            <person name="Burke J.M."/>
            <person name="Salse J."/>
            <person name="Munos S."/>
            <person name="Vincourt P."/>
            <person name="Rieseberg L.H."/>
            <person name="Langlade N.B."/>
        </authorList>
    </citation>
    <scope>NUCLEOTIDE SEQUENCE</scope>
    <source>
        <tissue evidence="3">Leaves</tissue>
    </source>
</reference>
<keyword evidence="2" id="KW-0472">Membrane</keyword>
<dbReference type="Gramene" id="mRNA:HanXRQr2_Chr16g0735591">
    <property type="protein sequence ID" value="mRNA:HanXRQr2_Chr16g0735591"/>
    <property type="gene ID" value="HanXRQr2_Chr16g0735591"/>
</dbReference>
<sequence length="369" mass="40458">MHYREESEGVPRMNVSLDFVEQEWYKVLTRKVTSIAQLDEWALVAAGISMLWAPQNPRGVLSMGTKGKVLLLLICFMFFPNFVMRLLMLYFTAGYSLMNVLDPKAGGFMVVAILPEGRLVWLDQIRDCFLHPTSESLVTYANSILGEDSGDDLDDAISPTREELETRKKKKGDKSEEKKAEEPAAKAPRYKRAERDPNDDATLTKIVKKKKALEDKKKELEEQAAAALAEKKSRFQKETTTAPSESEVDLGVFSAKPGNLLEKMYKSASGSRGLKPGKGARKVDVSKITPPTSPPSRTFDQSPPHADPGEKRKEDDVEVEQVGEGGSAGAGGGDGRGGGVDTEVESSEATPRHTIYTKRVRSSGEGGAF</sequence>
<protein>
    <submittedName>
        <fullName evidence="3">Uncharacterized protein</fullName>
    </submittedName>
</protein>
<dbReference type="Proteomes" id="UP000215914">
    <property type="component" value="Unassembled WGS sequence"/>
</dbReference>
<feature type="region of interest" description="Disordered" evidence="1">
    <location>
        <begin position="223"/>
        <end position="369"/>
    </location>
</feature>
<feature type="compositionally biased region" description="Basic and acidic residues" evidence="1">
    <location>
        <begin position="173"/>
        <end position="184"/>
    </location>
</feature>
<proteinExistence type="predicted"/>
<organism evidence="3 4">
    <name type="scientific">Helianthus annuus</name>
    <name type="common">Common sunflower</name>
    <dbReference type="NCBI Taxonomy" id="4232"/>
    <lineage>
        <taxon>Eukaryota</taxon>
        <taxon>Viridiplantae</taxon>
        <taxon>Streptophyta</taxon>
        <taxon>Embryophyta</taxon>
        <taxon>Tracheophyta</taxon>
        <taxon>Spermatophyta</taxon>
        <taxon>Magnoliopsida</taxon>
        <taxon>eudicotyledons</taxon>
        <taxon>Gunneridae</taxon>
        <taxon>Pentapetalae</taxon>
        <taxon>asterids</taxon>
        <taxon>campanulids</taxon>
        <taxon>Asterales</taxon>
        <taxon>Asteraceae</taxon>
        <taxon>Asteroideae</taxon>
        <taxon>Heliantheae alliance</taxon>
        <taxon>Heliantheae</taxon>
        <taxon>Helianthus</taxon>
    </lineage>
</organism>
<evidence type="ECO:0000313" key="4">
    <source>
        <dbReference type="Proteomes" id="UP000215914"/>
    </source>
</evidence>
<evidence type="ECO:0000313" key="3">
    <source>
        <dbReference type="EMBL" id="KAF5758972.1"/>
    </source>
</evidence>
<comment type="caution">
    <text evidence="3">The sequence shown here is derived from an EMBL/GenBank/DDBJ whole genome shotgun (WGS) entry which is preliminary data.</text>
</comment>
<evidence type="ECO:0000256" key="1">
    <source>
        <dbReference type="SAM" id="MobiDB-lite"/>
    </source>
</evidence>
<evidence type="ECO:0000256" key="2">
    <source>
        <dbReference type="SAM" id="Phobius"/>
    </source>
</evidence>
<name>A0A9K3DR89_HELAN</name>
<dbReference type="EMBL" id="MNCJ02000331">
    <property type="protein sequence ID" value="KAF5758972.1"/>
    <property type="molecule type" value="Genomic_DNA"/>
</dbReference>
<gene>
    <name evidence="3" type="ORF">HanXRQr2_Chr16g0735591</name>
</gene>
<reference evidence="3" key="2">
    <citation type="submission" date="2020-06" db="EMBL/GenBank/DDBJ databases">
        <title>Helianthus annuus Genome sequencing and assembly Release 2.</title>
        <authorList>
            <person name="Gouzy J."/>
            <person name="Langlade N."/>
            <person name="Munos S."/>
        </authorList>
    </citation>
    <scope>NUCLEOTIDE SEQUENCE</scope>
    <source>
        <tissue evidence="3">Leaves</tissue>
    </source>
</reference>
<feature type="region of interest" description="Disordered" evidence="1">
    <location>
        <begin position="151"/>
        <end position="204"/>
    </location>
</feature>
<feature type="compositionally biased region" description="Gly residues" evidence="1">
    <location>
        <begin position="323"/>
        <end position="340"/>
    </location>
</feature>
<keyword evidence="2" id="KW-1133">Transmembrane helix</keyword>
<keyword evidence="4" id="KW-1185">Reference proteome</keyword>
<feature type="transmembrane region" description="Helical" evidence="2">
    <location>
        <begin position="69"/>
        <end position="91"/>
    </location>
</feature>
<accession>A0A9K3DR89</accession>
<keyword evidence="2" id="KW-0812">Transmembrane</keyword>